<dbReference type="CDD" id="cd00377">
    <property type="entry name" value="ICL_PEPM"/>
    <property type="match status" value="1"/>
</dbReference>
<proteinExistence type="predicted"/>
<dbReference type="Pfam" id="PF13714">
    <property type="entry name" value="PEP_mutase"/>
    <property type="match status" value="1"/>
</dbReference>
<dbReference type="EMBL" id="JADPUN010000145">
    <property type="protein sequence ID" value="MBF9130149.1"/>
    <property type="molecule type" value="Genomic_DNA"/>
</dbReference>
<evidence type="ECO:0000313" key="2">
    <source>
        <dbReference type="Proteomes" id="UP000638560"/>
    </source>
</evidence>
<dbReference type="PANTHER" id="PTHR42905:SF5">
    <property type="entry name" value="CARBOXYVINYL-CARBOXYPHOSPHONATE PHOSPHORYLMUTASE, CHLOROPLASTIC"/>
    <property type="match status" value="1"/>
</dbReference>
<name>A0ABS0GW30_9ACTN</name>
<gene>
    <name evidence="1" type="primary">bcpA</name>
    <name evidence="1" type="ORF">I0C86_14465</name>
</gene>
<dbReference type="Gene3D" id="3.20.20.60">
    <property type="entry name" value="Phosphoenolpyruvate-binding domains"/>
    <property type="match status" value="1"/>
</dbReference>
<dbReference type="PROSITE" id="PS00161">
    <property type="entry name" value="ISOCITRATE_LYASE"/>
    <property type="match status" value="1"/>
</dbReference>
<dbReference type="InterPro" id="IPR039556">
    <property type="entry name" value="ICL/PEPM"/>
</dbReference>
<dbReference type="RefSeq" id="WP_196201728.1">
    <property type="nucleotide sequence ID" value="NZ_JADPUN010000145.1"/>
</dbReference>
<sequence>MSRAKQFKDLMNAPELLVVPSAYDALSAKVIEQAGFSAVHMTGSGTSASMLGLPDLGFATITEMAWNAKNITLAVDLPVIMDIDAGYGNAMNTWRCVREFERAGIVGGHLEDQVVPKRCGHLEGKRLISAKEMVGKIAAAVEAREDPDWVLIARTDAREKLGLDEAIRRSREYVAAGADCIFLEAMLTVDEMKRVRDEIDAPLLANMVEGGKTPWLTTKELEAIGYNLAIYPLSGWYAATAILRKTFAALRDEGTTQNFWDRHGLKMTFDELFEVFEYSKISELERRFVVRDDDNGTGDVVRDGKD</sequence>
<dbReference type="GO" id="GO:0008807">
    <property type="term" value="F:carboxyvinyl-carboxyphosphonate phosphorylmutase activity"/>
    <property type="evidence" value="ECO:0007669"/>
    <property type="project" value="UniProtKB-EC"/>
</dbReference>
<dbReference type="EC" id="2.7.8.23" evidence="1"/>
<protein>
    <submittedName>
        <fullName evidence="1">Carboxyvinyl-carboxyphosphonate phosphorylmutase</fullName>
        <ecNumber evidence="1">2.7.8.23</ecNumber>
    </submittedName>
</protein>
<accession>A0ABS0GW30</accession>
<dbReference type="Proteomes" id="UP000638560">
    <property type="component" value="Unassembled WGS sequence"/>
</dbReference>
<keyword evidence="1" id="KW-0808">Transferase</keyword>
<keyword evidence="2" id="KW-1185">Reference proteome</keyword>
<dbReference type="InterPro" id="IPR040442">
    <property type="entry name" value="Pyrv_kinase-like_dom_sf"/>
</dbReference>
<reference evidence="1 2" key="1">
    <citation type="submission" date="2020-11" db="EMBL/GenBank/DDBJ databases">
        <title>A novel isolate from a Black sea contaminated sediment with potential to produce alkanes: Plantactinospora alkalitolerans sp. nov.</title>
        <authorList>
            <person name="Carro L."/>
            <person name="Veyisoglu A."/>
            <person name="Guven K."/>
            <person name="Schumann P."/>
            <person name="Klenk H.-P."/>
            <person name="Sahin N."/>
        </authorList>
    </citation>
    <scope>NUCLEOTIDE SEQUENCE [LARGE SCALE GENOMIC DNA]</scope>
    <source>
        <strain evidence="1 2">S1510</strain>
    </source>
</reference>
<comment type="caution">
    <text evidence="1">The sequence shown here is derived from an EMBL/GenBank/DDBJ whole genome shotgun (WGS) entry which is preliminary data.</text>
</comment>
<dbReference type="InterPro" id="IPR012697">
    <property type="entry name" value="CPEP_Pphonmut"/>
</dbReference>
<dbReference type="InterPro" id="IPR018523">
    <property type="entry name" value="Isocitrate_lyase_ph_CS"/>
</dbReference>
<dbReference type="PANTHER" id="PTHR42905">
    <property type="entry name" value="PHOSPHOENOLPYRUVATE CARBOXYLASE"/>
    <property type="match status" value="1"/>
</dbReference>
<dbReference type="InterPro" id="IPR015813">
    <property type="entry name" value="Pyrv/PenolPyrv_kinase-like_dom"/>
</dbReference>
<organism evidence="1 2">
    <name type="scientific">Plantactinospora alkalitolerans</name>
    <dbReference type="NCBI Taxonomy" id="2789879"/>
    <lineage>
        <taxon>Bacteria</taxon>
        <taxon>Bacillati</taxon>
        <taxon>Actinomycetota</taxon>
        <taxon>Actinomycetes</taxon>
        <taxon>Micromonosporales</taxon>
        <taxon>Micromonosporaceae</taxon>
        <taxon>Plantactinospora</taxon>
    </lineage>
</organism>
<evidence type="ECO:0000313" key="1">
    <source>
        <dbReference type="EMBL" id="MBF9130149.1"/>
    </source>
</evidence>
<dbReference type="NCBIfam" id="TIGR02319">
    <property type="entry name" value="CPEP_Pphonmut"/>
    <property type="match status" value="1"/>
</dbReference>
<dbReference type="SUPFAM" id="SSF51621">
    <property type="entry name" value="Phosphoenolpyruvate/pyruvate domain"/>
    <property type="match status" value="1"/>
</dbReference>